<sequence length="184" mass="20771">MSSKSLIEKISIPYAEALLELAQSNRLLEKTNKDLSFVLDILSESRDLQLCLDNPLLAANIKKNIFDTLFKDKVSNIVLNFLFVLIDKRRINILQSIINKYFELINKLKSITVVELITSIELTETQQSAFINKIKSMTNAKNIKLIMHVDLSLIAGFILKIGSKVLDTSITGKLQQISLYLNAS</sequence>
<dbReference type="GO" id="GO:0045259">
    <property type="term" value="C:proton-transporting ATP synthase complex"/>
    <property type="evidence" value="ECO:0007669"/>
    <property type="project" value="UniProtKB-KW"/>
</dbReference>
<dbReference type="EMBL" id="MF101416">
    <property type="protein sequence ID" value="ARW61034.1"/>
    <property type="molecule type" value="Genomic_DNA"/>
</dbReference>
<evidence type="ECO:0000256" key="6">
    <source>
        <dbReference type="ARBA" id="ARBA00023136"/>
    </source>
</evidence>
<comment type="function">
    <text evidence="8">F(1)F(0) ATP synthase produces ATP from ADP in the presence of a proton or sodium gradient. F-type ATPases consist of two structural domains, F(1) containing the extramembraneous catalytic core and F(0) containing the membrane proton channel, linked together by a central stalk and a peripheral stalk. During catalysis, ATP synthesis in the catalytic domain of F(1) is coupled via a rotary mechanism of the central stalk subunits to proton translocation.</text>
</comment>
<keyword evidence="6 8" id="KW-0472">Membrane</keyword>
<gene>
    <name evidence="8 9" type="primary">atpD</name>
</gene>
<proteinExistence type="inferred from homology"/>
<evidence type="ECO:0000256" key="5">
    <source>
        <dbReference type="ARBA" id="ARBA00023065"/>
    </source>
</evidence>
<dbReference type="PROSITE" id="PS00389">
    <property type="entry name" value="ATPASE_DELTA"/>
    <property type="match status" value="1"/>
</dbReference>
<keyword evidence="8" id="KW-0139">CF(1)</keyword>
<comment type="similarity">
    <text evidence="2 8">Belongs to the ATPase delta chain family.</text>
</comment>
<dbReference type="InterPro" id="IPR026015">
    <property type="entry name" value="ATP_synth_OSCP/delta_N_sf"/>
</dbReference>
<comment type="function">
    <text evidence="8">This protein is part of the stalk that links CF(0) to CF(1). It either transmits conformational changes from CF(0) to CF(1) or is implicated in proton conduction.</text>
</comment>
<evidence type="ECO:0000256" key="1">
    <source>
        <dbReference type="ARBA" id="ARBA00004370"/>
    </source>
</evidence>
<dbReference type="HAMAP" id="MF_01416">
    <property type="entry name" value="ATP_synth_delta_bact"/>
    <property type="match status" value="1"/>
</dbReference>
<comment type="subunit">
    <text evidence="8">F-type ATPases have 2 components, F(1) - the catalytic core - and F(0) - the membrane proton channel. F(1) has five subunits: alpha(3), beta(3), gamma(1), delta(1), epsilon(1). CF(0) has four main subunits: a(1), b(1), b'(1) and c(10-14). The alpha and beta chains form an alternating ring which encloses part of the gamma chain. F(1) is attached to F(0) by a central stalk formed by the gamma and epsilon chains, while a peripheral stalk is formed by the delta, b and b' chains.</text>
</comment>
<keyword evidence="3 8" id="KW-0813">Transport</keyword>
<dbReference type="SUPFAM" id="SSF47928">
    <property type="entry name" value="N-terminal domain of the delta subunit of the F1F0-ATP synthase"/>
    <property type="match status" value="1"/>
</dbReference>
<evidence type="ECO:0000256" key="4">
    <source>
        <dbReference type="ARBA" id="ARBA00022781"/>
    </source>
</evidence>
<dbReference type="InterPro" id="IPR000711">
    <property type="entry name" value="ATPase_OSCP/dsu"/>
</dbReference>
<organism evidence="9">
    <name type="scientific">Caloglossa monosticha</name>
    <dbReference type="NCBI Taxonomy" id="76906"/>
    <lineage>
        <taxon>Eukaryota</taxon>
        <taxon>Rhodophyta</taxon>
        <taxon>Florideophyceae</taxon>
        <taxon>Rhodymeniophycidae</taxon>
        <taxon>Ceramiales</taxon>
        <taxon>Delesseriaceae</taxon>
        <taxon>Caloglossa</taxon>
    </lineage>
</organism>
<name>A0A1Z1M5I5_9FLOR</name>
<dbReference type="PANTHER" id="PTHR11910">
    <property type="entry name" value="ATP SYNTHASE DELTA CHAIN"/>
    <property type="match status" value="1"/>
</dbReference>
<keyword evidence="5 8" id="KW-0406">Ion transport</keyword>
<dbReference type="GO" id="GO:0046933">
    <property type="term" value="F:proton-transporting ATP synthase activity, rotational mechanism"/>
    <property type="evidence" value="ECO:0007669"/>
    <property type="project" value="UniProtKB-UniRule"/>
</dbReference>
<dbReference type="InterPro" id="IPR020781">
    <property type="entry name" value="ATPase_OSCP/d_CS"/>
</dbReference>
<reference evidence="9" key="1">
    <citation type="journal article" date="2017" name="J. Phycol.">
        <title>Analysis of chloroplast genomes and a supermatrix inform reclassification of the Rhodomelaceae (Rhodophyta).</title>
        <authorList>
            <person name="Diaz-Tapia P."/>
            <person name="Maggs C.A."/>
            <person name="West J.A."/>
            <person name="Verbruggen H."/>
        </authorList>
    </citation>
    <scope>NUCLEOTIDE SEQUENCE</scope>
    <source>
        <strain evidence="9">JW3046</strain>
    </source>
</reference>
<evidence type="ECO:0000256" key="3">
    <source>
        <dbReference type="ARBA" id="ARBA00022448"/>
    </source>
</evidence>
<dbReference type="NCBIfam" id="TIGR01145">
    <property type="entry name" value="ATP_synt_delta"/>
    <property type="match status" value="1"/>
</dbReference>
<keyword evidence="9" id="KW-0150">Chloroplast</keyword>
<accession>A0A1Z1M5I5</accession>
<keyword evidence="8" id="KW-0793">Thylakoid</keyword>
<dbReference type="Pfam" id="PF00213">
    <property type="entry name" value="OSCP"/>
    <property type="match status" value="1"/>
</dbReference>
<dbReference type="GO" id="GO:0009535">
    <property type="term" value="C:chloroplast thylakoid membrane"/>
    <property type="evidence" value="ECO:0007669"/>
    <property type="project" value="UniProtKB-SubCell"/>
</dbReference>
<dbReference type="Gene3D" id="1.10.520.20">
    <property type="entry name" value="N-terminal domain of the delta subunit of the F1F0-ATP synthase"/>
    <property type="match status" value="1"/>
</dbReference>
<dbReference type="RefSeq" id="YP_009392472.1">
    <property type="nucleotide sequence ID" value="NC_035263.1"/>
</dbReference>
<evidence type="ECO:0000256" key="7">
    <source>
        <dbReference type="ARBA" id="ARBA00023310"/>
    </source>
</evidence>
<dbReference type="PRINTS" id="PR00125">
    <property type="entry name" value="ATPASEDELTA"/>
</dbReference>
<keyword evidence="7 8" id="KW-0066">ATP synthesis</keyword>
<geneLocation type="chloroplast" evidence="9"/>
<dbReference type="GeneID" id="33354013"/>
<protein>
    <recommendedName>
        <fullName evidence="8">ATP synthase subunit delta, chloroplastic</fullName>
    </recommendedName>
    <alternativeName>
        <fullName evidence="8">ATP synthase F(1) sector subunit delta</fullName>
    </alternativeName>
    <alternativeName>
        <fullName evidence="8">F-type ATPase subunit delta</fullName>
    </alternativeName>
</protein>
<evidence type="ECO:0000313" key="9">
    <source>
        <dbReference type="EMBL" id="ARW61034.1"/>
    </source>
</evidence>
<keyword evidence="4 8" id="KW-0375">Hydrogen ion transport</keyword>
<evidence type="ECO:0000256" key="8">
    <source>
        <dbReference type="HAMAP-Rule" id="MF_01416"/>
    </source>
</evidence>
<comment type="subcellular location">
    <subcellularLocation>
        <location evidence="1">Membrane</location>
    </subcellularLocation>
    <subcellularLocation>
        <location evidence="8">Plastid</location>
        <location evidence="8">Chloroplast thylakoid membrane</location>
        <topology evidence="8">Peripheral membrane protein</topology>
    </subcellularLocation>
</comment>
<keyword evidence="9" id="KW-0934">Plastid</keyword>
<dbReference type="AlphaFoldDB" id="A0A1Z1M5I5"/>
<evidence type="ECO:0000256" key="2">
    <source>
        <dbReference type="ARBA" id="ARBA00007046"/>
    </source>
</evidence>